<organism evidence="8 9">
    <name type="scientific">Pseudogymnoascus verrucosus</name>
    <dbReference type="NCBI Taxonomy" id="342668"/>
    <lineage>
        <taxon>Eukaryota</taxon>
        <taxon>Fungi</taxon>
        <taxon>Dikarya</taxon>
        <taxon>Ascomycota</taxon>
        <taxon>Pezizomycotina</taxon>
        <taxon>Leotiomycetes</taxon>
        <taxon>Thelebolales</taxon>
        <taxon>Thelebolaceae</taxon>
        <taxon>Pseudogymnoascus</taxon>
    </lineage>
</organism>
<evidence type="ECO:0000256" key="2">
    <source>
        <dbReference type="ARBA" id="ARBA00022692"/>
    </source>
</evidence>
<evidence type="ECO:0000313" key="9">
    <source>
        <dbReference type="Proteomes" id="UP000091956"/>
    </source>
</evidence>
<reference evidence="9" key="2">
    <citation type="journal article" date="2018" name="Nat. Commun.">
        <title>Extreme sensitivity to ultraviolet light in the fungal pathogen causing white-nose syndrome of bats.</title>
        <authorList>
            <person name="Palmer J.M."/>
            <person name="Drees K.P."/>
            <person name="Foster J.T."/>
            <person name="Lindner D.L."/>
        </authorList>
    </citation>
    <scope>NUCLEOTIDE SEQUENCE [LARGE SCALE GENOMIC DNA]</scope>
    <source>
        <strain evidence="9">UAMH 10579</strain>
    </source>
</reference>
<feature type="transmembrane region" description="Helical" evidence="6">
    <location>
        <begin position="136"/>
        <end position="158"/>
    </location>
</feature>
<feature type="transmembrane region" description="Helical" evidence="6">
    <location>
        <begin position="418"/>
        <end position="441"/>
    </location>
</feature>
<keyword evidence="3 6" id="KW-1133">Transmembrane helix</keyword>
<dbReference type="PANTHER" id="PTHR23502">
    <property type="entry name" value="MAJOR FACILITATOR SUPERFAMILY"/>
    <property type="match status" value="1"/>
</dbReference>
<feature type="domain" description="Major facilitator superfamily (MFS) profile" evidence="7">
    <location>
        <begin position="70"/>
        <end position="488"/>
    </location>
</feature>
<reference evidence="8 9" key="1">
    <citation type="submission" date="2016-03" db="EMBL/GenBank/DDBJ databases">
        <title>Comparative genomics of Pseudogymnoascus destructans, the fungus causing white-nose syndrome of bats.</title>
        <authorList>
            <person name="Palmer J.M."/>
            <person name="Drees K.P."/>
            <person name="Foster J.T."/>
            <person name="Lindner D.L."/>
        </authorList>
    </citation>
    <scope>NUCLEOTIDE SEQUENCE [LARGE SCALE GENOMIC DNA]</scope>
    <source>
        <strain evidence="8 9">UAMH 10579</strain>
    </source>
</reference>
<evidence type="ECO:0000256" key="4">
    <source>
        <dbReference type="ARBA" id="ARBA00023136"/>
    </source>
</evidence>
<gene>
    <name evidence="8" type="ORF">VE01_09372</name>
</gene>
<feature type="transmembrane region" description="Helical" evidence="6">
    <location>
        <begin position="387"/>
        <end position="406"/>
    </location>
</feature>
<proteinExistence type="predicted"/>
<evidence type="ECO:0000313" key="8">
    <source>
        <dbReference type="EMBL" id="OBT92318.1"/>
    </source>
</evidence>
<comment type="subcellular location">
    <subcellularLocation>
        <location evidence="1">Membrane</location>
        <topology evidence="1">Multi-pass membrane protein</topology>
    </subcellularLocation>
</comment>
<dbReference type="GeneID" id="28842758"/>
<keyword evidence="9" id="KW-1185">Reference proteome</keyword>
<dbReference type="Gene3D" id="1.20.1250.20">
    <property type="entry name" value="MFS general substrate transporter like domains"/>
    <property type="match status" value="1"/>
</dbReference>
<feature type="transmembrane region" description="Helical" evidence="6">
    <location>
        <begin position="308"/>
        <end position="334"/>
    </location>
</feature>
<dbReference type="GO" id="GO:0022857">
    <property type="term" value="F:transmembrane transporter activity"/>
    <property type="evidence" value="ECO:0007669"/>
    <property type="project" value="InterPro"/>
</dbReference>
<dbReference type="InterPro" id="IPR011701">
    <property type="entry name" value="MFS"/>
</dbReference>
<name>A0A1B8G910_9PEZI</name>
<dbReference type="PROSITE" id="PS50850">
    <property type="entry name" value="MFS"/>
    <property type="match status" value="1"/>
</dbReference>
<evidence type="ECO:0000256" key="5">
    <source>
        <dbReference type="SAM" id="MobiDB-lite"/>
    </source>
</evidence>
<dbReference type="GO" id="GO:0005886">
    <property type="term" value="C:plasma membrane"/>
    <property type="evidence" value="ECO:0007669"/>
    <property type="project" value="TreeGrafter"/>
</dbReference>
<accession>A0A1B8G910</accession>
<dbReference type="PANTHER" id="PTHR23502:SF2">
    <property type="entry name" value="TRANSPORTER, PUTATIVE (AFU_ORTHOLOGUE AFUA_2G08910)-RELATED"/>
    <property type="match status" value="1"/>
</dbReference>
<dbReference type="InterPro" id="IPR036259">
    <property type="entry name" value="MFS_trans_sf"/>
</dbReference>
<dbReference type="STRING" id="342668.A0A1B8G910"/>
<feature type="transmembrane region" description="Helical" evidence="6">
    <location>
        <begin position="346"/>
        <end position="366"/>
    </location>
</feature>
<dbReference type="RefSeq" id="XP_018126051.1">
    <property type="nucleotide sequence ID" value="XM_018278786.2"/>
</dbReference>
<feature type="transmembrane region" description="Helical" evidence="6">
    <location>
        <begin position="72"/>
        <end position="94"/>
    </location>
</feature>
<dbReference type="Pfam" id="PF07690">
    <property type="entry name" value="MFS_1"/>
    <property type="match status" value="1"/>
</dbReference>
<feature type="region of interest" description="Disordered" evidence="5">
    <location>
        <begin position="1"/>
        <end position="20"/>
    </location>
</feature>
<evidence type="ECO:0000256" key="6">
    <source>
        <dbReference type="SAM" id="Phobius"/>
    </source>
</evidence>
<dbReference type="Proteomes" id="UP000091956">
    <property type="component" value="Unassembled WGS sequence"/>
</dbReference>
<evidence type="ECO:0000256" key="3">
    <source>
        <dbReference type="ARBA" id="ARBA00022989"/>
    </source>
</evidence>
<sequence>MEETRQSPCPEGKEMIHTHNEDATQTCGSYISEELKAYIVQRHGTLELDPLPSSLPQDPLNWPLWMKNMNMLMVAFHTMMATFSAAAIIPAYSVFAEKYGISIHQASYLTSVQILTMGIFPQIWSPIAVRFGRKPIFLVSVLGACICNIGGCFCHTYATQMVTRILNTIFICPPLGIGSGVVTDIFFRHERAQKMGWWTLMTTIGTPLGPFLYGFLIQRAPYQWMFGIFAIVNFCQFLGYLFLGSETMGFRTPTSSTSTSTSTSPAATIKAAKPASWADSFKIRRINPAPFTLTSFLSYLNLALHPSVLIPAIAYALVFCYANIAIIVMMPLAVGEKFHLDAQGVGLQYLAIILGSILGEQFSGPASDWFLARYSARAGVRVATQRLWLAYPGFAAVVTGLVVWGVQLQNAEDGVWNVTPMVGAAIASFGNQIITTTLITYAVDSCPLRSSEVGLFVNLLRQIWGFIGPFYIPVMFETLNFAATAGVV</sequence>
<feature type="transmembrane region" description="Helical" evidence="6">
    <location>
        <begin position="195"/>
        <end position="216"/>
    </location>
</feature>
<evidence type="ECO:0000256" key="1">
    <source>
        <dbReference type="ARBA" id="ARBA00004141"/>
    </source>
</evidence>
<dbReference type="InterPro" id="IPR020846">
    <property type="entry name" value="MFS_dom"/>
</dbReference>
<dbReference type="OrthoDB" id="268400at2759"/>
<dbReference type="EMBL" id="KV460269">
    <property type="protein sequence ID" value="OBT92318.1"/>
    <property type="molecule type" value="Genomic_DNA"/>
</dbReference>
<dbReference type="AlphaFoldDB" id="A0A1B8G910"/>
<feature type="compositionally biased region" description="Basic and acidic residues" evidence="5">
    <location>
        <begin position="11"/>
        <end position="20"/>
    </location>
</feature>
<dbReference type="SUPFAM" id="SSF103473">
    <property type="entry name" value="MFS general substrate transporter"/>
    <property type="match status" value="1"/>
</dbReference>
<protein>
    <recommendedName>
        <fullName evidence="7">Major facilitator superfamily (MFS) profile domain-containing protein</fullName>
    </recommendedName>
</protein>
<keyword evidence="2 6" id="KW-0812">Transmembrane</keyword>
<keyword evidence="4 6" id="KW-0472">Membrane</keyword>
<feature type="transmembrane region" description="Helical" evidence="6">
    <location>
        <begin position="222"/>
        <end position="243"/>
    </location>
</feature>
<feature type="transmembrane region" description="Helical" evidence="6">
    <location>
        <begin position="106"/>
        <end position="124"/>
    </location>
</feature>
<evidence type="ECO:0000259" key="7">
    <source>
        <dbReference type="PROSITE" id="PS50850"/>
    </source>
</evidence>
<feature type="transmembrane region" description="Helical" evidence="6">
    <location>
        <begin position="164"/>
        <end position="183"/>
    </location>
</feature>